<dbReference type="SMART" id="SM00993">
    <property type="entry name" value="YL1_C"/>
    <property type="match status" value="1"/>
</dbReference>
<dbReference type="GO" id="GO:0005634">
    <property type="term" value="C:nucleus"/>
    <property type="evidence" value="ECO:0007669"/>
    <property type="project" value="TreeGrafter"/>
</dbReference>
<proteinExistence type="predicted"/>
<evidence type="ECO:0000259" key="2">
    <source>
        <dbReference type="SMART" id="SM00993"/>
    </source>
</evidence>
<dbReference type="PANTHER" id="PTHR13275:SF4">
    <property type="entry name" value="VACUOLAR PROTEIN SORTING-ASSOCIATED PROTEIN 72 HOMOLOG"/>
    <property type="match status" value="1"/>
</dbReference>
<name>V8NGM1_OPHHA</name>
<feature type="compositionally biased region" description="Low complexity" evidence="1">
    <location>
        <begin position="23"/>
        <end position="49"/>
    </location>
</feature>
<dbReference type="InterPro" id="IPR013272">
    <property type="entry name" value="Vps72/YL1_C"/>
</dbReference>
<protein>
    <submittedName>
        <fullName evidence="3">Vacuolar protein sorting-associated protein 72-like protein</fullName>
    </submittedName>
</protein>
<feature type="region of interest" description="Disordered" evidence="1">
    <location>
        <begin position="1"/>
        <end position="72"/>
    </location>
</feature>
<feature type="non-terminal residue" evidence="3">
    <location>
        <position position="1"/>
    </location>
</feature>
<dbReference type="Pfam" id="PF08265">
    <property type="entry name" value="YL1_C"/>
    <property type="match status" value="1"/>
</dbReference>
<evidence type="ECO:0000313" key="4">
    <source>
        <dbReference type="Proteomes" id="UP000018936"/>
    </source>
</evidence>
<organism evidence="3 4">
    <name type="scientific">Ophiophagus hannah</name>
    <name type="common">King cobra</name>
    <name type="synonym">Naja hannah</name>
    <dbReference type="NCBI Taxonomy" id="8665"/>
    <lineage>
        <taxon>Eukaryota</taxon>
        <taxon>Metazoa</taxon>
        <taxon>Chordata</taxon>
        <taxon>Craniata</taxon>
        <taxon>Vertebrata</taxon>
        <taxon>Euteleostomi</taxon>
        <taxon>Lepidosauria</taxon>
        <taxon>Squamata</taxon>
        <taxon>Bifurcata</taxon>
        <taxon>Unidentata</taxon>
        <taxon>Episquamata</taxon>
        <taxon>Toxicofera</taxon>
        <taxon>Serpentes</taxon>
        <taxon>Colubroidea</taxon>
        <taxon>Elapidae</taxon>
        <taxon>Elapinae</taxon>
        <taxon>Ophiophagus</taxon>
    </lineage>
</organism>
<comment type="caution">
    <text evidence="3">The sequence shown here is derived from an EMBL/GenBank/DDBJ whole genome shotgun (WGS) entry which is preliminary data.</text>
</comment>
<sequence>MGLGSLKSFGRNRVTMSTRGTSRTARTKWTPTSTSTKGTSPAATRTTRCPRGRGGDDETFGRIFPRAPPPKLPVKEVCPVSHKIAVYRDPVTDIPYSNIRSFKIIREAYKKYITAHGLPSAGASATLAAGSPMPDPGIRPTRQKIIIKQSVPAP</sequence>
<evidence type="ECO:0000313" key="3">
    <source>
        <dbReference type="EMBL" id="ETE61096.1"/>
    </source>
</evidence>
<evidence type="ECO:0000256" key="1">
    <source>
        <dbReference type="SAM" id="MobiDB-lite"/>
    </source>
</evidence>
<dbReference type="Proteomes" id="UP000018936">
    <property type="component" value="Unassembled WGS sequence"/>
</dbReference>
<reference evidence="3 4" key="1">
    <citation type="journal article" date="2013" name="Proc. Natl. Acad. Sci. U.S.A.">
        <title>The king cobra genome reveals dynamic gene evolution and adaptation in the snake venom system.</title>
        <authorList>
            <person name="Vonk F.J."/>
            <person name="Casewell N.R."/>
            <person name="Henkel C.V."/>
            <person name="Heimberg A.M."/>
            <person name="Jansen H.J."/>
            <person name="McCleary R.J."/>
            <person name="Kerkkamp H.M."/>
            <person name="Vos R.A."/>
            <person name="Guerreiro I."/>
            <person name="Calvete J.J."/>
            <person name="Wuster W."/>
            <person name="Woods A.E."/>
            <person name="Logan J.M."/>
            <person name="Harrison R.A."/>
            <person name="Castoe T.A."/>
            <person name="de Koning A.P."/>
            <person name="Pollock D.D."/>
            <person name="Yandell M."/>
            <person name="Calderon D."/>
            <person name="Renjifo C."/>
            <person name="Currier R.B."/>
            <person name="Salgado D."/>
            <person name="Pla D."/>
            <person name="Sanz L."/>
            <person name="Hyder A.S."/>
            <person name="Ribeiro J.M."/>
            <person name="Arntzen J.W."/>
            <person name="van den Thillart G.E."/>
            <person name="Boetzer M."/>
            <person name="Pirovano W."/>
            <person name="Dirks R.P."/>
            <person name="Spaink H.P."/>
            <person name="Duboule D."/>
            <person name="McGlinn E."/>
            <person name="Kini R.M."/>
            <person name="Richardson M.K."/>
        </authorList>
    </citation>
    <scope>NUCLEOTIDE SEQUENCE</scope>
    <source>
        <tissue evidence="3">Blood</tissue>
    </source>
</reference>
<dbReference type="EMBL" id="AZIM01004178">
    <property type="protein sequence ID" value="ETE61096.1"/>
    <property type="molecule type" value="Genomic_DNA"/>
</dbReference>
<feature type="domain" description="Vps72/YL1 C-terminal" evidence="2">
    <location>
        <begin position="76"/>
        <end position="105"/>
    </location>
</feature>
<dbReference type="OrthoDB" id="78296at2759"/>
<accession>V8NGM1</accession>
<gene>
    <name evidence="3" type="primary">vps72</name>
    <name evidence="3" type="ORF">L345_13159</name>
</gene>
<dbReference type="AlphaFoldDB" id="V8NGM1"/>
<keyword evidence="4" id="KW-1185">Reference proteome</keyword>
<dbReference type="PANTHER" id="PTHR13275">
    <property type="entry name" value="YL-1 PROTEIN TRANSCRIPTION FACTOR-LIKE 1"/>
    <property type="match status" value="1"/>
</dbReference>